<evidence type="ECO:0000313" key="2">
    <source>
        <dbReference type="EMBL" id="KAI5346376.1"/>
    </source>
</evidence>
<organism evidence="2 3">
    <name type="scientific">Prunus dulcis</name>
    <name type="common">Almond</name>
    <name type="synonym">Amygdalus dulcis</name>
    <dbReference type="NCBI Taxonomy" id="3755"/>
    <lineage>
        <taxon>Eukaryota</taxon>
        <taxon>Viridiplantae</taxon>
        <taxon>Streptophyta</taxon>
        <taxon>Embryophyta</taxon>
        <taxon>Tracheophyta</taxon>
        <taxon>Spermatophyta</taxon>
        <taxon>Magnoliopsida</taxon>
        <taxon>eudicotyledons</taxon>
        <taxon>Gunneridae</taxon>
        <taxon>Pentapetalae</taxon>
        <taxon>rosids</taxon>
        <taxon>fabids</taxon>
        <taxon>Rosales</taxon>
        <taxon>Rosaceae</taxon>
        <taxon>Amygdaloideae</taxon>
        <taxon>Amygdaleae</taxon>
        <taxon>Prunus</taxon>
    </lineage>
</organism>
<evidence type="ECO:0000313" key="3">
    <source>
        <dbReference type="Proteomes" id="UP001054821"/>
    </source>
</evidence>
<sequence length="86" mass="9621">MGRCGRRQEECVGPSSENGGDLYVARSVEETILHKEEPRELKVSELAPEELNVGETEEEIKETFETMSKADSQSTDVVSKDEIIAY</sequence>
<feature type="region of interest" description="Disordered" evidence="1">
    <location>
        <begin position="1"/>
        <end position="23"/>
    </location>
</feature>
<name>A0AAD4WNG7_PRUDU</name>
<reference evidence="2 3" key="1">
    <citation type="journal article" date="2022" name="G3 (Bethesda)">
        <title>Whole-genome sequence and methylome profiling of the almond [Prunus dulcis (Mill.) D.A. Webb] cultivar 'Nonpareil'.</title>
        <authorList>
            <person name="D'Amico-Willman K.M."/>
            <person name="Ouma W.Z."/>
            <person name="Meulia T."/>
            <person name="Sideli G.M."/>
            <person name="Gradziel T.M."/>
            <person name="Fresnedo-Ramirez J."/>
        </authorList>
    </citation>
    <scope>NUCLEOTIDE SEQUENCE [LARGE SCALE GENOMIC DNA]</scope>
    <source>
        <strain evidence="2">Clone GOH B32 T37-40</strain>
    </source>
</reference>
<dbReference type="AlphaFoldDB" id="A0AAD4WNG7"/>
<proteinExistence type="predicted"/>
<dbReference type="Proteomes" id="UP001054821">
    <property type="component" value="Chromosome 2"/>
</dbReference>
<keyword evidence="3" id="KW-1185">Reference proteome</keyword>
<feature type="compositionally biased region" description="Basic and acidic residues" evidence="1">
    <location>
        <begin position="1"/>
        <end position="10"/>
    </location>
</feature>
<comment type="caution">
    <text evidence="2">The sequence shown here is derived from an EMBL/GenBank/DDBJ whole genome shotgun (WGS) entry which is preliminary data.</text>
</comment>
<accession>A0AAD4WNG7</accession>
<gene>
    <name evidence="2" type="ORF">L3X38_014255</name>
</gene>
<protein>
    <submittedName>
        <fullName evidence="2">Uncharacterized protein</fullName>
    </submittedName>
</protein>
<dbReference type="EMBL" id="JAJFAZ020000002">
    <property type="protein sequence ID" value="KAI5346376.1"/>
    <property type="molecule type" value="Genomic_DNA"/>
</dbReference>
<evidence type="ECO:0000256" key="1">
    <source>
        <dbReference type="SAM" id="MobiDB-lite"/>
    </source>
</evidence>